<dbReference type="EMBL" id="BMAV01006673">
    <property type="protein sequence ID" value="GFY48846.1"/>
    <property type="molecule type" value="Genomic_DNA"/>
</dbReference>
<accession>A0A8X6X9S7</accession>
<dbReference type="AlphaFoldDB" id="A0A8X6X9S7"/>
<proteinExistence type="predicted"/>
<comment type="caution">
    <text evidence="1">The sequence shown here is derived from an EMBL/GenBank/DDBJ whole genome shotgun (WGS) entry which is preliminary data.</text>
</comment>
<name>A0A8X6X9S7_9ARAC</name>
<dbReference type="Proteomes" id="UP000886998">
    <property type="component" value="Unassembled WGS sequence"/>
</dbReference>
<dbReference type="OrthoDB" id="6412686at2759"/>
<keyword evidence="2" id="KW-1185">Reference proteome</keyword>
<evidence type="ECO:0000313" key="2">
    <source>
        <dbReference type="Proteomes" id="UP000886998"/>
    </source>
</evidence>
<organism evidence="1 2">
    <name type="scientific">Trichonephila inaurata madagascariensis</name>
    <dbReference type="NCBI Taxonomy" id="2747483"/>
    <lineage>
        <taxon>Eukaryota</taxon>
        <taxon>Metazoa</taxon>
        <taxon>Ecdysozoa</taxon>
        <taxon>Arthropoda</taxon>
        <taxon>Chelicerata</taxon>
        <taxon>Arachnida</taxon>
        <taxon>Araneae</taxon>
        <taxon>Araneomorphae</taxon>
        <taxon>Entelegynae</taxon>
        <taxon>Araneoidea</taxon>
        <taxon>Nephilidae</taxon>
        <taxon>Trichonephila</taxon>
        <taxon>Trichonephila inaurata</taxon>
    </lineage>
</organism>
<evidence type="ECO:0000313" key="1">
    <source>
        <dbReference type="EMBL" id="GFY48846.1"/>
    </source>
</evidence>
<reference evidence="1" key="1">
    <citation type="submission" date="2020-08" db="EMBL/GenBank/DDBJ databases">
        <title>Multicomponent nature underlies the extraordinary mechanical properties of spider dragline silk.</title>
        <authorList>
            <person name="Kono N."/>
            <person name="Nakamura H."/>
            <person name="Mori M."/>
            <person name="Yoshida Y."/>
            <person name="Ohtoshi R."/>
            <person name="Malay A.D."/>
            <person name="Moran D.A.P."/>
            <person name="Tomita M."/>
            <person name="Numata K."/>
            <person name="Arakawa K."/>
        </authorList>
    </citation>
    <scope>NUCLEOTIDE SEQUENCE</scope>
</reference>
<sequence length="378" mass="44852">MLFVCTLKQLAAIKIATVVFSDPAIRGFENLWGSSEERWGKYVREKLPKDFPTELHENIVAMMRPMSYEVENWMQEHESILDDDVEEFSFYWKGDGTIDRMKTINTLIDSKHLPIGFRFVLACNYLLDEDVLRVWNDMPTGIQRKFLGSGVRRFCYGKATERNTGIWCSWYKNKYEKLLGTKLELDIAPYGWDDVSVQGNLPLKLPLEERFQMLLHILDECSDSYIHRICYFQMNTDQQKEALKIHPYHVLKSFLIWPGQSLFIQMAKQTWEDLPKWHYSCLLHIILCQKILLNWKDFNYVELLQNFWNESPDDFKEYIKIDDVIFEPLMLVITRGYSAFPVLRRKYLLHQKRNFEKNAAACYDKTSIIARDNVPDDF</sequence>
<gene>
    <name evidence="1" type="primary">NCL1_48578</name>
    <name evidence="1" type="ORF">TNIN_229211</name>
</gene>
<protein>
    <submittedName>
        <fullName evidence="1">Uncharacterized protein</fullName>
    </submittedName>
</protein>